<dbReference type="InterPro" id="IPR006311">
    <property type="entry name" value="TAT_signal"/>
</dbReference>
<dbReference type="EMBL" id="CAACVS010000564">
    <property type="protein sequence ID" value="VEU43572.1"/>
    <property type="molecule type" value="Genomic_DNA"/>
</dbReference>
<keyword evidence="3" id="KW-1185">Reference proteome</keyword>
<evidence type="ECO:0000256" key="1">
    <source>
        <dbReference type="SAM" id="MobiDB-lite"/>
    </source>
</evidence>
<gene>
    <name evidence="2" type="ORF">PSNMU_V1.4_AUG-EV-PASAV3_0106070</name>
</gene>
<feature type="region of interest" description="Disordered" evidence="1">
    <location>
        <begin position="1"/>
        <end position="33"/>
    </location>
</feature>
<name>A0A448ZNF1_9STRA</name>
<accession>A0A448ZNF1</accession>
<feature type="compositionally biased region" description="Basic and acidic residues" evidence="1">
    <location>
        <begin position="12"/>
        <end position="27"/>
    </location>
</feature>
<evidence type="ECO:0000313" key="2">
    <source>
        <dbReference type="EMBL" id="VEU43572.1"/>
    </source>
</evidence>
<feature type="compositionally biased region" description="Polar residues" evidence="1">
    <location>
        <begin position="1"/>
        <end position="11"/>
    </location>
</feature>
<dbReference type="PROSITE" id="PS51318">
    <property type="entry name" value="TAT"/>
    <property type="match status" value="1"/>
</dbReference>
<organism evidence="2 3">
    <name type="scientific">Pseudo-nitzschia multistriata</name>
    <dbReference type="NCBI Taxonomy" id="183589"/>
    <lineage>
        <taxon>Eukaryota</taxon>
        <taxon>Sar</taxon>
        <taxon>Stramenopiles</taxon>
        <taxon>Ochrophyta</taxon>
        <taxon>Bacillariophyta</taxon>
        <taxon>Bacillariophyceae</taxon>
        <taxon>Bacillariophycidae</taxon>
        <taxon>Bacillariales</taxon>
        <taxon>Bacillariaceae</taxon>
        <taxon>Pseudo-nitzschia</taxon>
    </lineage>
</organism>
<sequence>MPTKDNSSNSIHCEETTRGKTEKGSDKEDADPSLPLIHRRTALFNMAAAVVAASAGSATIPPLPSHAYTPDPDKLQESLYFVSRVQEATVQQERYIRKNLGGTGNGKEVRAKLKLTLRLVDKNYKLLDQINYASAYVTPPDQLVEASAAGYEAVDALQGAIDFVANDSNWAGGNDADRAEVLTGFLRDCREQLLVFTESMPAEKLRNARYRVEDENVKNRDEFDGDEDAGVYNPVNLPWKPVLAPTMPR</sequence>
<protein>
    <submittedName>
        <fullName evidence="2">Uncharacterized protein</fullName>
    </submittedName>
</protein>
<evidence type="ECO:0000313" key="3">
    <source>
        <dbReference type="Proteomes" id="UP000291116"/>
    </source>
</evidence>
<dbReference type="OrthoDB" id="43387at2759"/>
<dbReference type="Proteomes" id="UP000291116">
    <property type="component" value="Unassembled WGS sequence"/>
</dbReference>
<reference evidence="2 3" key="1">
    <citation type="submission" date="2019-01" db="EMBL/GenBank/DDBJ databases">
        <authorList>
            <person name="Ferrante I. M."/>
        </authorList>
    </citation>
    <scope>NUCLEOTIDE SEQUENCE [LARGE SCALE GENOMIC DNA]</scope>
    <source>
        <strain evidence="2 3">B856</strain>
    </source>
</reference>
<proteinExistence type="predicted"/>
<dbReference type="AlphaFoldDB" id="A0A448ZNF1"/>